<feature type="transmembrane region" description="Helical" evidence="10">
    <location>
        <begin position="7"/>
        <end position="27"/>
    </location>
</feature>
<evidence type="ECO:0008006" key="13">
    <source>
        <dbReference type="Google" id="ProtNLM"/>
    </source>
</evidence>
<dbReference type="InterPro" id="IPR002401">
    <property type="entry name" value="Cyt_P450_E_grp-I"/>
</dbReference>
<dbReference type="Pfam" id="PF00067">
    <property type="entry name" value="p450"/>
    <property type="match status" value="1"/>
</dbReference>
<evidence type="ECO:0000256" key="2">
    <source>
        <dbReference type="ARBA" id="ARBA00010617"/>
    </source>
</evidence>
<keyword evidence="5 9" id="KW-0560">Oxidoreductase</keyword>
<keyword evidence="10" id="KW-0472">Membrane</keyword>
<evidence type="ECO:0000256" key="6">
    <source>
        <dbReference type="ARBA" id="ARBA00023004"/>
    </source>
</evidence>
<dbReference type="GO" id="GO:0020037">
    <property type="term" value="F:heme binding"/>
    <property type="evidence" value="ECO:0007669"/>
    <property type="project" value="InterPro"/>
</dbReference>
<name>A0A1V6ZA26_PENNA</name>
<evidence type="ECO:0000256" key="7">
    <source>
        <dbReference type="ARBA" id="ARBA00023033"/>
    </source>
</evidence>
<dbReference type="Proteomes" id="UP000191691">
    <property type="component" value="Unassembled WGS sequence"/>
</dbReference>
<evidence type="ECO:0000256" key="5">
    <source>
        <dbReference type="ARBA" id="ARBA00023002"/>
    </source>
</evidence>
<dbReference type="PROSITE" id="PS00086">
    <property type="entry name" value="CYTOCHROME_P450"/>
    <property type="match status" value="1"/>
</dbReference>
<keyword evidence="10" id="KW-1133">Transmembrane helix</keyword>
<comment type="similarity">
    <text evidence="2 9">Belongs to the cytochrome P450 family.</text>
</comment>
<dbReference type="InterPro" id="IPR036396">
    <property type="entry name" value="Cyt_P450_sf"/>
</dbReference>
<dbReference type="GO" id="GO:0043386">
    <property type="term" value="P:mycotoxin biosynthetic process"/>
    <property type="evidence" value="ECO:0007669"/>
    <property type="project" value="UniProtKB-ARBA"/>
</dbReference>
<dbReference type="GO" id="GO:0004497">
    <property type="term" value="F:monooxygenase activity"/>
    <property type="evidence" value="ECO:0007669"/>
    <property type="project" value="UniProtKB-KW"/>
</dbReference>
<organism evidence="11 12">
    <name type="scientific">Penicillium nalgiovense</name>
    <dbReference type="NCBI Taxonomy" id="60175"/>
    <lineage>
        <taxon>Eukaryota</taxon>
        <taxon>Fungi</taxon>
        <taxon>Dikarya</taxon>
        <taxon>Ascomycota</taxon>
        <taxon>Pezizomycotina</taxon>
        <taxon>Eurotiomycetes</taxon>
        <taxon>Eurotiomycetidae</taxon>
        <taxon>Eurotiales</taxon>
        <taxon>Aspergillaceae</taxon>
        <taxon>Penicillium</taxon>
    </lineage>
</organism>
<sequence length="516" mass="58596">MAITSEALISIWSHLPALLVTLALFHFTRNYLKPGVASIPGPLLAKITNLWRFIDVANGRAEVTLHNLHQKHGDYVRLGPDVVSVRNLDALKTIYGINKGYEKTHFYSVQQQLAKGRPTPTLFSTTDENFHASIKRPISSAYSMSTLTEFEPFVDKTIHTLFGKLDEFVAEVKVCDIATWLQYYAFDVIGELTFSKPLGFLEKGNDIDGIIVALEHMLDYSGKIGQMPWLDYLFIKNPLRSLLGGGSTGAVARFARARLDERLNQQSASPVTNKHKDFLDRFLEAKKEHPTIVNDNQVFSYTISNMNAGSDTTAISLRAILYYTLKNRRANMKLHQELTKALEENRISLPVSWKQSQEQLPYLDAVIKEALRLHPAVGLMLERVVPTEGLQLPDGPFLPPGTIVGANPWIIHRHRVFGEDVESFVPERWLKMDVESEADFQDRKQKMLRATFTFGAGPRTCIGKNISLLEIYKLIPSLFLRYKIEFNDPSADWEIVNAWFVRQKNMDVRLRHNVVA</sequence>
<dbReference type="PANTHER" id="PTHR24305:SF232">
    <property type="entry name" value="P450, PUTATIVE (EUROFUNG)-RELATED"/>
    <property type="match status" value="1"/>
</dbReference>
<keyword evidence="7 9" id="KW-0503">Monooxygenase</keyword>
<dbReference type="PRINTS" id="PR00385">
    <property type="entry name" value="P450"/>
</dbReference>
<keyword evidence="12" id="KW-1185">Reference proteome</keyword>
<gene>
    <name evidence="11" type="ORF">PENNAL_c0001G06612</name>
</gene>
<dbReference type="InterPro" id="IPR017972">
    <property type="entry name" value="Cyt_P450_CS"/>
</dbReference>
<dbReference type="FunFam" id="1.10.630.10:FF:000050">
    <property type="entry name" value="Cytochrome P450 monooxygenase"/>
    <property type="match status" value="1"/>
</dbReference>
<dbReference type="CDD" id="cd11060">
    <property type="entry name" value="CYP57A1-like"/>
    <property type="match status" value="1"/>
</dbReference>
<protein>
    <recommendedName>
        <fullName evidence="13">Cytochrome P450</fullName>
    </recommendedName>
</protein>
<dbReference type="InterPro" id="IPR050121">
    <property type="entry name" value="Cytochrome_P450_monoxygenase"/>
</dbReference>
<comment type="cofactor">
    <cofactor evidence="1 8">
        <name>heme</name>
        <dbReference type="ChEBI" id="CHEBI:30413"/>
    </cofactor>
</comment>
<evidence type="ECO:0000256" key="10">
    <source>
        <dbReference type="SAM" id="Phobius"/>
    </source>
</evidence>
<comment type="caution">
    <text evidence="11">The sequence shown here is derived from an EMBL/GenBank/DDBJ whole genome shotgun (WGS) entry which is preliminary data.</text>
</comment>
<evidence type="ECO:0000313" key="11">
    <source>
        <dbReference type="EMBL" id="OQE96535.1"/>
    </source>
</evidence>
<keyword evidence="3 8" id="KW-0349">Heme</keyword>
<evidence type="ECO:0000256" key="9">
    <source>
        <dbReference type="RuleBase" id="RU000461"/>
    </source>
</evidence>
<dbReference type="OMA" id="PWIIHRH"/>
<keyword evidence="6 8" id="KW-0408">Iron</keyword>
<dbReference type="STRING" id="60175.A0A1V6ZA26"/>
<keyword evidence="10" id="KW-0812">Transmembrane</keyword>
<dbReference type="Gene3D" id="1.10.630.10">
    <property type="entry name" value="Cytochrome P450"/>
    <property type="match status" value="1"/>
</dbReference>
<dbReference type="InterPro" id="IPR001128">
    <property type="entry name" value="Cyt_P450"/>
</dbReference>
<reference evidence="12" key="1">
    <citation type="journal article" date="2017" name="Nat. Microbiol.">
        <title>Global analysis of biosynthetic gene clusters reveals vast potential of secondary metabolite production in Penicillium species.</title>
        <authorList>
            <person name="Nielsen J.C."/>
            <person name="Grijseels S."/>
            <person name="Prigent S."/>
            <person name="Ji B."/>
            <person name="Dainat J."/>
            <person name="Nielsen K.F."/>
            <person name="Frisvad J.C."/>
            <person name="Workman M."/>
            <person name="Nielsen J."/>
        </authorList>
    </citation>
    <scope>NUCLEOTIDE SEQUENCE [LARGE SCALE GENOMIC DNA]</scope>
    <source>
        <strain evidence="12">IBT 13039</strain>
    </source>
</reference>
<dbReference type="PRINTS" id="PR00463">
    <property type="entry name" value="EP450I"/>
</dbReference>
<evidence type="ECO:0000313" key="12">
    <source>
        <dbReference type="Proteomes" id="UP000191691"/>
    </source>
</evidence>
<keyword evidence="4 8" id="KW-0479">Metal-binding</keyword>
<accession>A0A1V6ZA26</accession>
<evidence type="ECO:0000256" key="1">
    <source>
        <dbReference type="ARBA" id="ARBA00001971"/>
    </source>
</evidence>
<evidence type="ECO:0000256" key="8">
    <source>
        <dbReference type="PIRSR" id="PIRSR602401-1"/>
    </source>
</evidence>
<dbReference type="GO" id="GO:0016705">
    <property type="term" value="F:oxidoreductase activity, acting on paired donors, with incorporation or reduction of molecular oxygen"/>
    <property type="evidence" value="ECO:0007669"/>
    <property type="project" value="InterPro"/>
</dbReference>
<dbReference type="GO" id="GO:0005506">
    <property type="term" value="F:iron ion binding"/>
    <property type="evidence" value="ECO:0007669"/>
    <property type="project" value="InterPro"/>
</dbReference>
<proteinExistence type="inferred from homology"/>
<evidence type="ECO:0000256" key="4">
    <source>
        <dbReference type="ARBA" id="ARBA00022723"/>
    </source>
</evidence>
<dbReference type="AlphaFoldDB" id="A0A1V6ZA26"/>
<feature type="binding site" description="axial binding residue" evidence="8">
    <location>
        <position position="461"/>
    </location>
    <ligand>
        <name>heme</name>
        <dbReference type="ChEBI" id="CHEBI:30413"/>
    </ligand>
    <ligandPart>
        <name>Fe</name>
        <dbReference type="ChEBI" id="CHEBI:18248"/>
    </ligandPart>
</feature>
<evidence type="ECO:0000256" key="3">
    <source>
        <dbReference type="ARBA" id="ARBA00022617"/>
    </source>
</evidence>
<dbReference type="EMBL" id="MOOB01000001">
    <property type="protein sequence ID" value="OQE96535.1"/>
    <property type="molecule type" value="Genomic_DNA"/>
</dbReference>
<dbReference type="PANTHER" id="PTHR24305">
    <property type="entry name" value="CYTOCHROME P450"/>
    <property type="match status" value="1"/>
</dbReference>
<dbReference type="SUPFAM" id="SSF48264">
    <property type="entry name" value="Cytochrome P450"/>
    <property type="match status" value="1"/>
</dbReference>